<name>A0A835LVF0_9MAGN</name>
<evidence type="ECO:0000313" key="4">
    <source>
        <dbReference type="EMBL" id="KAF9604734.1"/>
    </source>
</evidence>
<evidence type="ECO:0000256" key="3">
    <source>
        <dbReference type="RuleBase" id="RU362111"/>
    </source>
</evidence>
<proteinExistence type="inferred from homology"/>
<gene>
    <name evidence="4" type="ORF">IFM89_009530</name>
</gene>
<dbReference type="AlphaFoldDB" id="A0A835LVF0"/>
<comment type="function">
    <text evidence="3">Removes the formyl group from the N-terminal Met of newly synthesized proteins.</text>
</comment>
<evidence type="ECO:0000256" key="2">
    <source>
        <dbReference type="ARBA" id="ARBA00012175"/>
    </source>
</evidence>
<keyword evidence="3" id="KW-0479">Metal-binding</keyword>
<dbReference type="PANTHER" id="PTHR10458">
    <property type="entry name" value="PEPTIDE DEFORMYLASE"/>
    <property type="match status" value="1"/>
</dbReference>
<dbReference type="GO" id="GO:0006412">
    <property type="term" value="P:translation"/>
    <property type="evidence" value="ECO:0007669"/>
    <property type="project" value="UniProtKB-KW"/>
</dbReference>
<comment type="caution">
    <text evidence="4">The sequence shown here is derived from an EMBL/GenBank/DDBJ whole genome shotgun (WGS) entry which is preliminary data.</text>
</comment>
<sequence>MARAIFLQQSSLSNKLLPPFSHHASFPRRLSHRHLFSHTRLISLKTMALAKQTFSSSKKDPLASPCDLVFKSPLKIVEYPDPILRAPNKRIGTFDENIEKLVREMFDIMYKTDGIGVSAPQVGINVRLMVFNEGGDRGVGEEIVLINPRIYKYSKKIAVFNEGCLSFPGIYADVKHIECVRPPFFDQCILSGKTPGQLLPAAEGVTRHKNFICYKLTPSYFISNILQSHQQLVIESLTHELLCGFRSFYPEYAPPIASHHTNVKRPESVKVDAQDITGAKFTANLSGLSARVFQHEFDHLQGTLFFDRMTEQVLDSISAELQALEKKFEDVTGLPSPENVNSHIRKRVVAGFGRS</sequence>
<comment type="catalytic activity">
    <reaction evidence="3">
        <text>N-terminal N-formyl-L-methionyl-[peptide] + H2O = N-terminal L-methionyl-[peptide] + formate</text>
        <dbReference type="Rhea" id="RHEA:24420"/>
        <dbReference type="Rhea" id="RHEA-COMP:10639"/>
        <dbReference type="Rhea" id="RHEA-COMP:10640"/>
        <dbReference type="ChEBI" id="CHEBI:15377"/>
        <dbReference type="ChEBI" id="CHEBI:15740"/>
        <dbReference type="ChEBI" id="CHEBI:49298"/>
        <dbReference type="ChEBI" id="CHEBI:64731"/>
        <dbReference type="EC" id="3.5.1.88"/>
    </reaction>
</comment>
<protein>
    <recommendedName>
        <fullName evidence="2 3">Peptide deformylase</fullName>
        <ecNumber evidence="2 3">3.5.1.88</ecNumber>
    </recommendedName>
</protein>
<dbReference type="CDD" id="cd00487">
    <property type="entry name" value="Pep_deformylase"/>
    <property type="match status" value="1"/>
</dbReference>
<keyword evidence="3" id="KW-0934">Plastid</keyword>
<dbReference type="Pfam" id="PF01327">
    <property type="entry name" value="Pep_deformylase"/>
    <property type="match status" value="2"/>
</dbReference>
<dbReference type="HAMAP" id="MF_00163">
    <property type="entry name" value="Pep_deformylase"/>
    <property type="match status" value="1"/>
</dbReference>
<evidence type="ECO:0000313" key="5">
    <source>
        <dbReference type="Proteomes" id="UP000631114"/>
    </source>
</evidence>
<dbReference type="GO" id="GO:0042586">
    <property type="term" value="F:peptide deformylase activity"/>
    <property type="evidence" value="ECO:0007669"/>
    <property type="project" value="UniProtKB-EC"/>
</dbReference>
<keyword evidence="3" id="KW-0378">Hydrolase</keyword>
<dbReference type="InterPro" id="IPR023635">
    <property type="entry name" value="Peptide_deformylase"/>
</dbReference>
<comment type="similarity">
    <text evidence="1 3">Belongs to the polypeptide deformylase family.</text>
</comment>
<dbReference type="PRINTS" id="PR01576">
    <property type="entry name" value="PDEFORMYLASE"/>
</dbReference>
<dbReference type="PANTHER" id="PTHR10458:SF22">
    <property type="entry name" value="PEPTIDE DEFORMYLASE"/>
    <property type="match status" value="1"/>
</dbReference>
<keyword evidence="3" id="KW-0648">Protein biosynthesis</keyword>
<dbReference type="OrthoDB" id="276063at2759"/>
<evidence type="ECO:0000256" key="1">
    <source>
        <dbReference type="ARBA" id="ARBA00010759"/>
    </source>
</evidence>
<dbReference type="EC" id="3.5.1.88" evidence="2 3"/>
<keyword evidence="3" id="KW-0809">Transit peptide</keyword>
<dbReference type="InterPro" id="IPR036821">
    <property type="entry name" value="Peptide_deformylase_sf"/>
</dbReference>
<dbReference type="GO" id="GO:0009507">
    <property type="term" value="C:chloroplast"/>
    <property type="evidence" value="ECO:0007669"/>
    <property type="project" value="UniProtKB-SubCell"/>
</dbReference>
<comment type="subcellular location">
    <subcellularLocation>
        <location evidence="3">Plastid</location>
        <location evidence="3">Chloroplast</location>
    </subcellularLocation>
</comment>
<keyword evidence="5" id="KW-1185">Reference proteome</keyword>
<dbReference type="GO" id="GO:0046872">
    <property type="term" value="F:metal ion binding"/>
    <property type="evidence" value="ECO:0007669"/>
    <property type="project" value="UniProtKB-KW"/>
</dbReference>
<dbReference type="Proteomes" id="UP000631114">
    <property type="component" value="Unassembled WGS sequence"/>
</dbReference>
<accession>A0A835LVF0</accession>
<dbReference type="EMBL" id="JADFTS010000005">
    <property type="protein sequence ID" value="KAF9604734.1"/>
    <property type="molecule type" value="Genomic_DNA"/>
</dbReference>
<reference evidence="4 5" key="1">
    <citation type="submission" date="2020-10" db="EMBL/GenBank/DDBJ databases">
        <title>The Coptis chinensis genome and diversification of protoberbering-type alkaloids.</title>
        <authorList>
            <person name="Wang B."/>
            <person name="Shu S."/>
            <person name="Song C."/>
            <person name="Liu Y."/>
        </authorList>
    </citation>
    <scope>NUCLEOTIDE SEQUENCE [LARGE SCALE GENOMIC DNA]</scope>
    <source>
        <strain evidence="4">HL-2020</strain>
        <tissue evidence="4">Leaf</tissue>
    </source>
</reference>
<dbReference type="SUPFAM" id="SSF56420">
    <property type="entry name" value="Peptide deformylase"/>
    <property type="match status" value="2"/>
</dbReference>
<keyword evidence="3" id="KW-0150">Chloroplast</keyword>
<organism evidence="4 5">
    <name type="scientific">Coptis chinensis</name>
    <dbReference type="NCBI Taxonomy" id="261450"/>
    <lineage>
        <taxon>Eukaryota</taxon>
        <taxon>Viridiplantae</taxon>
        <taxon>Streptophyta</taxon>
        <taxon>Embryophyta</taxon>
        <taxon>Tracheophyta</taxon>
        <taxon>Spermatophyta</taxon>
        <taxon>Magnoliopsida</taxon>
        <taxon>Ranunculales</taxon>
        <taxon>Ranunculaceae</taxon>
        <taxon>Coptidoideae</taxon>
        <taxon>Coptis</taxon>
    </lineage>
</organism>
<dbReference type="Gene3D" id="3.90.45.10">
    <property type="entry name" value="Peptide deformylase"/>
    <property type="match status" value="2"/>
</dbReference>